<dbReference type="GO" id="GO:0043041">
    <property type="term" value="P:amino acid activation for nonribosomal peptide biosynthetic process"/>
    <property type="evidence" value="ECO:0007669"/>
    <property type="project" value="TreeGrafter"/>
</dbReference>
<protein>
    <submittedName>
        <fullName evidence="9">Non-ribosomal peptide synthase domain TIGR01720/amino acid adenylation domain-containing protein</fullName>
    </submittedName>
</protein>
<dbReference type="CDD" id="cd05930">
    <property type="entry name" value="A_NRPS"/>
    <property type="match status" value="2"/>
</dbReference>
<dbReference type="Pfam" id="PF00550">
    <property type="entry name" value="PP-binding"/>
    <property type="match status" value="5"/>
</dbReference>
<dbReference type="GO" id="GO:0044550">
    <property type="term" value="P:secondary metabolite biosynthetic process"/>
    <property type="evidence" value="ECO:0007669"/>
    <property type="project" value="UniProtKB-ARBA"/>
</dbReference>
<dbReference type="CDD" id="cd17651">
    <property type="entry name" value="A_NRPS_VisG_like"/>
    <property type="match status" value="1"/>
</dbReference>
<feature type="domain" description="Carrier" evidence="8">
    <location>
        <begin position="193"/>
        <end position="268"/>
    </location>
</feature>
<comment type="cofactor">
    <cofactor evidence="1">
        <name>pantetheine 4'-phosphate</name>
        <dbReference type="ChEBI" id="CHEBI:47942"/>
    </cofactor>
</comment>
<dbReference type="SUPFAM" id="SSF56801">
    <property type="entry name" value="Acetyl-CoA synthetase-like"/>
    <property type="match status" value="5"/>
</dbReference>
<dbReference type="Pfam" id="PF13193">
    <property type="entry name" value="AMP-binding_C"/>
    <property type="match status" value="4"/>
</dbReference>
<dbReference type="GO" id="GO:0008610">
    <property type="term" value="P:lipid biosynthetic process"/>
    <property type="evidence" value="ECO:0007669"/>
    <property type="project" value="UniProtKB-ARBA"/>
</dbReference>
<dbReference type="GO" id="GO:0031177">
    <property type="term" value="F:phosphopantetheine binding"/>
    <property type="evidence" value="ECO:0007669"/>
    <property type="project" value="InterPro"/>
</dbReference>
<evidence type="ECO:0000256" key="5">
    <source>
        <dbReference type="ARBA" id="ARBA00022737"/>
    </source>
</evidence>
<dbReference type="PANTHER" id="PTHR45527:SF1">
    <property type="entry name" value="FATTY ACID SYNTHASE"/>
    <property type="match status" value="1"/>
</dbReference>
<evidence type="ECO:0000256" key="7">
    <source>
        <dbReference type="SAM" id="MobiDB-lite"/>
    </source>
</evidence>
<feature type="compositionally biased region" description="Low complexity" evidence="7">
    <location>
        <begin position="184"/>
        <end position="194"/>
    </location>
</feature>
<dbReference type="GO" id="GO:0072330">
    <property type="term" value="P:monocarboxylic acid biosynthetic process"/>
    <property type="evidence" value="ECO:0007669"/>
    <property type="project" value="UniProtKB-ARBA"/>
</dbReference>
<gene>
    <name evidence="9" type="ORF">LX83_003934</name>
</gene>
<sequence length="4939" mass="527505">DFRLPVSVGDGPVPIGRPFWNTQVFVLDSGLRPVPVGVVGELYVSGVVLARGYLRRPGLTAERFVACPFGVGVRMYRTGDLVRWRADGQLEYVGRVDDQVKVRGHRVELGEVEAALLAHVDAAVVVVRDGRLVGYVVGAAEPDVLRNTLAATLPEHMVPAAIVVLPRIPLTPHGKLDRKALPAPERTTTSSRAPRTAREEVLCELFADVLGVPEIGIDDDFFHLGGHSLLATRLATRIRAALGVELPLRAVFDAPTVNRLSRLLDTTGPGRAGVRPRPRPDRLPLSYAQRGLWFLSRLEETTTTYNMPVSLRLTGALDRDALRAALGDVVARHESLRTVFAEDADGPHQVVLPEATPELRVVPVDDETALAAELRAAVGHEFDLTADPPIRAWLYALAPDEHVLLVLVHHIACDGWSMPLLARDLTAAYAARAAGAAPDWAAPPVQYADYTLWQQEVLGSESDPDSAISAQLDYWRATLAGLPEEVRLPTDRPRPARPSNAGGAADFEIPAGLHAALVELARKRNVSPFMVVQAAVAVLLSALGAGEDIPVGIPIAGRTDDAVTDLVGFFLNTLVLRTDLSGDPTFAELLDRVRETDLAAYDHQDIPFERLVELLNPKRVPGRHPLFQVRLVFNNIDQQEAVEALDAIPGLVVGPAPVGANAAKFDLLFRFLERRGDNGSPAGIRGALEFSADLFDPETAAAITEQLTTVLAVAVSTPDTRVSGIDPVGPAERTRVTSTWNDTGRPVEGASLVRQFEDVVARQPDAPAVESLSYAELNARANRFARSLAASGVASGDLVGLVLPASVELVVAMLGVLKAGAAYLPVDPAYPADRIAAVLADAKPVTVVDDPAAVTVDGPAENLDVAIDPRSPAYVIYTSGSTGTPKGVVVEHRSLAAYVTRAKAEYPAVSGLSLVHTSFSFDLTVTALWSPLVAGGTIAIGRLADSTVRPTFMKVTPSHLPLLEALPDESSPSRTLIIGGEALRGEALRSWRERFPEVEVINAYGPTEATVNCTDFRLPARVDDGPVPIGTPFWNTQVYVLDSALRPAPVGVAGELYVAGAALARGYLNRPGRTAERFVASPFGAGARMYRTGDLARWRARGELEYVGRADDQVKIRGHRVEPGEIEAALRADDTVTSAAVVLREDRPGDQRLTAYVTGAAVDTGALRATLAATLPEYMVPAAIIVLPALPLTAHGKLDRRALPAPEADPAEDAVAHRARGPREDILRGLFADVLGLAEVGPDDDFFDLGGHSLLAIRLLSRIKAVLGVRLGIRQVFETPTAAALAAATGTGSGSGTALTARPRPDRIPVSFGQRRLWFLNRFERSATYNTPISLRLRGTLDRTALTHALADLVARHESLRTVFAEDADGPHQVVVPDAAPELRVVPVDGEDDLAARLRTAVAHPFDLTRPPVRVWLFDLGADEHVLLVLVHHIACDGWSMPLLARDLTTAYTARVAGTAPAWPPLPVQYADYTLWQQETLGAESDPDSAIAAQLAYWTDRLADLPDELRLPADRPRPARASHRGGRVELTIPDDVSTRVREVARAHHVSTFMVVRAAVAVLLARLGAGTDIPIGSPVAGRTDSALDDLVGFFVNTLVLRTDLSGNPTFAELLDRVRAGDLAAHEHQDVPFERLVEVLNPPRSLARHPLFQVMLTWNNHDRGAAAEAVSGLPGLAVTWQPPGSSIARFDLLFGLVDHGSADRSRVGLSGVLEYSADLFDRDTAQAIADRFVRVLTAVVDRPSTAIDDVDVLTAGERTRLLTTVNDTAADRPALSLPRLVERHVASGAVAVEADGQALTYAELNARANRLARVLVGHGAGPERVVAVALPRSADLVVALLAVLKTGAAYLPVDLEYPRERIGYMLADARPLLVVTTGDVLAGTHPRVSLDEPGLLAGIDDTDLRDDELPSAPHPANPAYLIYTSGSTGRPKGVAMPAGALANLVHWHAGAIPGGSRVVQYTAVSFDVSVQEILAALAHGKTLVVCPEDVRRDPAALVRWLAEHEIAELYAPNVVVDAVVSAAADAGEDLPALRDVAQAGEALVLGEHVRAFFAAVPDRVLHNHYGPAETHVVTAHTLPADVTDWPARAPIGTPVTNAAVYVLDERLAPVAPGVAGELYIAGDCLARGYLGRPGLTAERFVANPFTPGARLYRTGDLARWHRDGHLDYLGRGDDQVKVLGVRVEPGEVEAAIAAHPGVRQCAVAAHADPSGTRRLVAYLVTDGSTMDVGVLRTALRDTLPPQLVPSVFTVLPALPTTPSGKLDRRALPAPADTGQTGRPPHTPQEEVLCELFADVLDRDAVGVLDDFFALGGHSLLATRLVNRIRAVLGADLTVRELFEAPTPAATAERVAAAPHRAAITPGPRPDRIPVSYAQRRLWFLSRLDERSPGYNIPVAVRLTGDLDVDALTAALADVVDRHEALRTVFGEDADGPFQRVLPEFRPVLTTATGTAEDLDERLRAAARQGFDLTAEPPLRAHLVELPGDEQVMLLVLHHIVADGWSLRPLARDLATAYAARRNGLAPRWAPLPVQYADYTLWQRDVLGAADDPDSPFGAQLRNWVSTLDGLPDQLDLPTDRPRPAVATHRGDFVAFTVAEPVRRRLHAIARAAGASMFMVVHAALATLLHRLGAGTDIPVGTPVAGRVDESLTDVVGLFVNTLVLRADLSGDPTFTELLARVRATDLAAYANQDVPFERLVEVLNPTRSMARHPLFQTMLTWHGGDGTSGRVTTGPDTVAQDVHTGVARFDLSFAFHEGADGLRGALGYSVDLFDRTTAQAIAERLVRVFETVAEAPDRPVGQVDVLSAAERDALASARRATTHPVPEVTLLELVEAQIASTPDHVAVSCADGELTFAELDAAAGSLAARLVTRGAGPERVVAIALPRGLDLAVALVAVLKTGAAYLPIDVDHPRERVRFVLDDARPSAVVTTTAFADLVGTGAILLDEGTDPAAPVAGTPCHPDNPAYVIYTSGSTGTPKGTAVTHRAIVNRLLWMRDRYEITGADRVLQKTSTGFDVSVWELFLPLITGARLVLARPDGHRDPAYLAGIIRAEAITTVHFVPSMLREFLDEPAAAACTSLRHVICSGEALPADLAARAAAVLPVGPENLYGPTEAAVDVTSWSYRPGATSVPIGTPVWNTAVHVLDRHLNPVPPGVTGELHLSGVQLARCYVGRAGLTAERFVADPFGAPGERMYRTGDLARLRADGVVEYVGRADRQVKLRGFRVELDEITTVLAGHPAVSRCAVTVREDRAGDQRLVAYVVADVLDQAALRKHLAAVLPDYMVPAVFVRLDRLPLSANGKLDERALPAPADRAGATTTRAPRSPEEEIVCGLFADVLGVPAVGIDESFFDLGGHSLLVTRLVNRIRGTFGVELAVRTVFAAPTVAELVAELTRRGERRPALVARGRPERVPVSYAQRRLWFLHELEGGQPNYNAPVALRVTGEVDPTALRAALRDLAERHEPLRTVFATDPDGPVQIVLPVTGPPLEVVRTTESALPGDLHRATRHVFDLAEEPPLRAWLFELDGDEQVLLLLSHHIATDAWSMPLLVRDLAEAYAARARGEAPGWAPLPVQYADYSLWQREVLGAEDDEDGELARQLVHWRTALAGMPEELPLPADRPRPSTSTHRGGTVTFAVPAEVHAALADLAGARRASLFMVVQAGIAVLLHRLGAGTDIPVGTAIAGRADTAVEDLVGFFVNTVVLRNDLAGDPTFAELVERVRETDLAAYANQDLPFERLVEELNPARSMSRHPLFQIMLTWHNTDRQAMADAAELAGMPVRLEPVPGGGAKFDLAFAFGERRGDSGAPAGIAGSLEFSADLFDRATAEQLVARLLRVLAAVAEDADTRVGAVEVIDAEERARVLHGWNDTAARIRPGSLVDWFEESAARHPDAAAVVHGQDVVSYRDLNVRANRFARELVRRGVGPERLVALALPRSVDMVVAVLAVLKSGAGYVPVDPDHPADRIAYLLADSRPSVLVAGPGVSVPDADVPRLALTDGQHADGNLTDADRTAALSPDAVAYVIYTSGSTGRPKGVAVAHRAVVNYLAASVQTYPSVAGTAVLHSSLSFDLTVTGLFAPLMVGGTVWLADLVDVVDNGLAAPPLNLRATFLKATPSHLALVGQLPERLVPTGDLVLGGESLLGSAVRAFLAEHPGTRVRNEYGPTETTVGCTTLTADRESAGALPDGVLALGVPMRNTRMYVLDAALRPVPPGVVGELYIAGAQLARGYVHNPALSAARFVADPHGAPGERMYRSGDLGRWRADGVLEFAGRVDDQVKVRGYRIELGEVEAALRGVPGIANAAAAVREDRPGDRRLVGYVVPAGDAPRPEEVRAALASVLPDYAVPTTVVVVDAIPLTGNGKLDQKALPAPEHAVSSQAPRTPVEELLGELFADVLGVDGVGVDDRFFDLGGDSILAIQLASRARRRGLTVSPRDVFEHQTVAGLATLVGTVAAAQTEADDGVGPVPLTPIVHWLAERGGPIGTFTQSVVLQVPAGAEKQRLVRALQAVLDRHDALRLRLTTDTGRWALDVGAPGSVPATDCLRRVPADADLAAEVEQARRALEPGDRRMVRAVWFDGGAAVPGRLLLIVHHLAVDGVSWRILSGDLAEAFEADTPDLAPVATSLRGWARRLTEHAATRRPELDFWTGTLRSAEPPFGGRPLSRERDTVATRRGLSLSLPADVTNALLTEVPAAFHAEVNDVLLSAFSFAAGTWARDRWAARDTSVLVDLEGHGREEHAVGGGDLSRTVGWFTAIHPVRLDPGAVDTAAVLRGGPAAGALVKRIKEQLRAVPDKGIGYGLLRYLDPETAPVLAVLPQPQLAFNYLGRFTTGTTHSTADWAIVPGAGTGGGQDPAMPLAHAVELNAVAHNEPGGPPVLRANWGWAGALLSEEDVRELADGWFRVLRALVTHVDETDAGGFTPSDLPLLSLSQDAIDRLEGDWRNS</sequence>
<dbReference type="NCBIfam" id="TIGR01720">
    <property type="entry name" value="NRPS-para261"/>
    <property type="match status" value="1"/>
</dbReference>
<dbReference type="RefSeq" id="WP_407649625.1">
    <property type="nucleotide sequence ID" value="NZ_JAMTCK010000009.1"/>
</dbReference>
<evidence type="ECO:0000313" key="10">
    <source>
        <dbReference type="Proteomes" id="UP001206128"/>
    </source>
</evidence>
<dbReference type="FunFam" id="3.40.50.980:FF:000001">
    <property type="entry name" value="Non-ribosomal peptide synthetase"/>
    <property type="match status" value="3"/>
</dbReference>
<evidence type="ECO:0000256" key="3">
    <source>
        <dbReference type="ARBA" id="ARBA00022450"/>
    </source>
</evidence>
<dbReference type="PROSITE" id="PS00012">
    <property type="entry name" value="PHOSPHOPANTETHEINE"/>
    <property type="match status" value="5"/>
</dbReference>
<keyword evidence="6" id="KW-0045">Antibiotic biosynthesis</keyword>
<dbReference type="GO" id="GO:0017000">
    <property type="term" value="P:antibiotic biosynthetic process"/>
    <property type="evidence" value="ECO:0007669"/>
    <property type="project" value="UniProtKB-KW"/>
</dbReference>
<keyword evidence="3" id="KW-0596">Phosphopantetheine</keyword>
<dbReference type="FunFam" id="3.30.559.10:FF:000012">
    <property type="entry name" value="Non-ribosomal peptide synthetase"/>
    <property type="match status" value="2"/>
</dbReference>
<dbReference type="GO" id="GO:0003824">
    <property type="term" value="F:catalytic activity"/>
    <property type="evidence" value="ECO:0007669"/>
    <property type="project" value="InterPro"/>
</dbReference>
<comment type="similarity">
    <text evidence="2">Belongs to the ATP-dependent AMP-binding enzyme family.</text>
</comment>
<dbReference type="FunFam" id="3.40.50.12780:FF:000012">
    <property type="entry name" value="Non-ribosomal peptide synthetase"/>
    <property type="match status" value="1"/>
</dbReference>
<feature type="region of interest" description="Disordered" evidence="7">
    <location>
        <begin position="175"/>
        <end position="194"/>
    </location>
</feature>
<dbReference type="Proteomes" id="UP001206128">
    <property type="component" value="Unassembled WGS sequence"/>
</dbReference>
<organism evidence="9 10">
    <name type="scientific">Goodfellowiella coeruleoviolacea</name>
    <dbReference type="NCBI Taxonomy" id="334858"/>
    <lineage>
        <taxon>Bacteria</taxon>
        <taxon>Bacillati</taxon>
        <taxon>Actinomycetota</taxon>
        <taxon>Actinomycetes</taxon>
        <taxon>Pseudonocardiales</taxon>
        <taxon>Pseudonocardiaceae</taxon>
        <taxon>Goodfellowiella</taxon>
    </lineage>
</organism>
<reference evidence="9" key="1">
    <citation type="submission" date="2022-06" db="EMBL/GenBank/DDBJ databases">
        <title>Genomic Encyclopedia of Archaeal and Bacterial Type Strains, Phase II (KMG-II): from individual species to whole genera.</title>
        <authorList>
            <person name="Goeker M."/>
        </authorList>
    </citation>
    <scope>NUCLEOTIDE SEQUENCE</scope>
    <source>
        <strain evidence="9">DSM 43935</strain>
    </source>
</reference>
<dbReference type="Gene3D" id="3.30.559.30">
    <property type="entry name" value="Nonribosomal peptide synthetase, condensation domain"/>
    <property type="match status" value="5"/>
</dbReference>
<evidence type="ECO:0000259" key="8">
    <source>
        <dbReference type="PROSITE" id="PS50075"/>
    </source>
</evidence>
<dbReference type="Gene3D" id="3.40.50.980">
    <property type="match status" value="6"/>
</dbReference>
<dbReference type="Pfam" id="PF00501">
    <property type="entry name" value="AMP-binding"/>
    <property type="match status" value="4"/>
</dbReference>
<evidence type="ECO:0000256" key="4">
    <source>
        <dbReference type="ARBA" id="ARBA00022553"/>
    </source>
</evidence>
<dbReference type="InterPro" id="IPR045851">
    <property type="entry name" value="AMP-bd_C_sf"/>
</dbReference>
<keyword evidence="4" id="KW-0597">Phosphoprotein</keyword>
<feature type="domain" description="Carrier" evidence="8">
    <location>
        <begin position="1218"/>
        <end position="1293"/>
    </location>
</feature>
<dbReference type="Gene3D" id="2.30.38.10">
    <property type="entry name" value="Luciferase, Domain 3"/>
    <property type="match status" value="3"/>
</dbReference>
<dbReference type="InterPro" id="IPR036736">
    <property type="entry name" value="ACP-like_sf"/>
</dbReference>
<dbReference type="CDD" id="cd19534">
    <property type="entry name" value="E_NRPS"/>
    <property type="match status" value="1"/>
</dbReference>
<feature type="domain" description="Carrier" evidence="8">
    <location>
        <begin position="2277"/>
        <end position="2352"/>
    </location>
</feature>
<dbReference type="CDD" id="cd19540">
    <property type="entry name" value="LCL_NRPS-like"/>
    <property type="match status" value="4"/>
</dbReference>
<dbReference type="InterPro" id="IPR020806">
    <property type="entry name" value="PKS_PP-bd"/>
</dbReference>
<dbReference type="InterPro" id="IPR001242">
    <property type="entry name" value="Condensation_dom"/>
</dbReference>
<dbReference type="PROSITE" id="PS00455">
    <property type="entry name" value="AMP_BINDING"/>
    <property type="match status" value="4"/>
</dbReference>
<dbReference type="CDD" id="cd17646">
    <property type="entry name" value="A_NRPS_AB3403-like"/>
    <property type="match status" value="1"/>
</dbReference>
<dbReference type="InterPro" id="IPR010071">
    <property type="entry name" value="AA_adenyl_dom"/>
</dbReference>
<dbReference type="FunFam" id="2.30.38.10:FF:000001">
    <property type="entry name" value="Non-ribosomal peptide synthetase PvdI"/>
    <property type="match status" value="5"/>
</dbReference>
<dbReference type="Gene3D" id="3.30.559.10">
    <property type="entry name" value="Chloramphenicol acetyltransferase-like domain"/>
    <property type="match status" value="5"/>
</dbReference>
<evidence type="ECO:0000256" key="6">
    <source>
        <dbReference type="ARBA" id="ARBA00023194"/>
    </source>
</evidence>
<dbReference type="SUPFAM" id="SSF47336">
    <property type="entry name" value="ACP-like"/>
    <property type="match status" value="5"/>
</dbReference>
<dbReference type="InterPro" id="IPR006162">
    <property type="entry name" value="Ppantetheine_attach_site"/>
</dbReference>
<dbReference type="FunFam" id="1.10.1200.10:FF:000016">
    <property type="entry name" value="Non-ribosomal peptide synthase"/>
    <property type="match status" value="4"/>
</dbReference>
<dbReference type="InterPro" id="IPR020845">
    <property type="entry name" value="AMP-binding_CS"/>
</dbReference>
<dbReference type="Gene3D" id="3.30.300.30">
    <property type="match status" value="5"/>
</dbReference>
<dbReference type="Gene3D" id="3.40.50.12780">
    <property type="entry name" value="N-terminal domain of ligase-like"/>
    <property type="match status" value="2"/>
</dbReference>
<dbReference type="InterPro" id="IPR010060">
    <property type="entry name" value="NRPS_synth"/>
</dbReference>
<dbReference type="InterPro" id="IPR025110">
    <property type="entry name" value="AMP-bd_C"/>
</dbReference>
<dbReference type="PANTHER" id="PTHR45527">
    <property type="entry name" value="NONRIBOSOMAL PEPTIDE SYNTHETASE"/>
    <property type="match status" value="1"/>
</dbReference>
<dbReference type="NCBIfam" id="NF003417">
    <property type="entry name" value="PRK04813.1"/>
    <property type="match status" value="5"/>
</dbReference>
<dbReference type="SUPFAM" id="SSF52777">
    <property type="entry name" value="CoA-dependent acyltransferases"/>
    <property type="match status" value="10"/>
</dbReference>
<feature type="non-terminal residue" evidence="9">
    <location>
        <position position="1"/>
    </location>
</feature>
<feature type="domain" description="Carrier" evidence="8">
    <location>
        <begin position="4374"/>
        <end position="4448"/>
    </location>
</feature>
<comment type="caution">
    <text evidence="9">The sequence shown here is derived from an EMBL/GenBank/DDBJ whole genome shotgun (WGS) entry which is preliminary data.</text>
</comment>
<keyword evidence="10" id="KW-1185">Reference proteome</keyword>
<dbReference type="SMART" id="SM00823">
    <property type="entry name" value="PKS_PP"/>
    <property type="match status" value="5"/>
</dbReference>
<keyword evidence="5" id="KW-0677">Repeat</keyword>
<name>A0AAE3KG67_9PSEU</name>
<dbReference type="InterPro" id="IPR000873">
    <property type="entry name" value="AMP-dep_synth/lig_dom"/>
</dbReference>
<evidence type="ECO:0000313" key="9">
    <source>
        <dbReference type="EMBL" id="MCP2167061.1"/>
    </source>
</evidence>
<dbReference type="FunFam" id="1.10.1200.10:FF:000005">
    <property type="entry name" value="Nonribosomal peptide synthetase 1"/>
    <property type="match status" value="1"/>
</dbReference>
<dbReference type="Pfam" id="PF00668">
    <property type="entry name" value="Condensation"/>
    <property type="match status" value="5"/>
</dbReference>
<proteinExistence type="inferred from homology"/>
<dbReference type="GO" id="GO:0005829">
    <property type="term" value="C:cytosol"/>
    <property type="evidence" value="ECO:0007669"/>
    <property type="project" value="TreeGrafter"/>
</dbReference>
<feature type="domain" description="Carrier" evidence="8">
    <location>
        <begin position="3317"/>
        <end position="3392"/>
    </location>
</feature>
<dbReference type="InterPro" id="IPR023213">
    <property type="entry name" value="CAT-like_dom_sf"/>
</dbReference>
<evidence type="ECO:0000256" key="2">
    <source>
        <dbReference type="ARBA" id="ARBA00006432"/>
    </source>
</evidence>
<evidence type="ECO:0000256" key="1">
    <source>
        <dbReference type="ARBA" id="ARBA00001957"/>
    </source>
</evidence>
<dbReference type="InterPro" id="IPR042099">
    <property type="entry name" value="ANL_N_sf"/>
</dbReference>
<dbReference type="PROSITE" id="PS50075">
    <property type="entry name" value="CARRIER"/>
    <property type="match status" value="5"/>
</dbReference>
<feature type="region of interest" description="Disordered" evidence="7">
    <location>
        <begin position="2257"/>
        <end position="2281"/>
    </location>
</feature>
<dbReference type="NCBIfam" id="TIGR01733">
    <property type="entry name" value="AA-adenyl-dom"/>
    <property type="match status" value="4"/>
</dbReference>
<accession>A0AAE3KG67</accession>
<dbReference type="FunFam" id="3.40.50.980:FF:000002">
    <property type="entry name" value="Enterobactin synthetase component F"/>
    <property type="match status" value="1"/>
</dbReference>
<dbReference type="Gene3D" id="1.10.1200.10">
    <property type="entry name" value="ACP-like"/>
    <property type="match status" value="5"/>
</dbReference>
<dbReference type="FunFam" id="3.30.300.30:FF:000010">
    <property type="entry name" value="Enterobactin synthetase component F"/>
    <property type="match status" value="3"/>
</dbReference>
<dbReference type="EMBL" id="JAMTCK010000009">
    <property type="protein sequence ID" value="MCP2167061.1"/>
    <property type="molecule type" value="Genomic_DNA"/>
</dbReference>
<dbReference type="InterPro" id="IPR009081">
    <property type="entry name" value="PP-bd_ACP"/>
</dbReference>